<reference evidence="1" key="1">
    <citation type="journal article" date="2008" name="Genomics">
        <title>Large-insert genome analysis technology detects structural variation in Pseudomonas aeruginosa clinical strains from cystic fibrosis patients.</title>
        <authorList>
            <person name="Hayden H.S."/>
            <person name="Gillett W."/>
            <person name="Saenphimmachak C."/>
            <person name="Lim R."/>
            <person name="Zhou Y."/>
            <person name="Jacobs M.A."/>
            <person name="Chang J."/>
            <person name="Rohmer L."/>
            <person name="D'Argenio D.A."/>
            <person name="Palmieri A."/>
            <person name="Levy R."/>
            <person name="Haugen E."/>
            <person name="Wong G.K."/>
            <person name="Brittnacher M.J."/>
            <person name="Burns J.L."/>
            <person name="Miller S.I."/>
            <person name="Olson M.V."/>
            <person name="Kaul R."/>
        </authorList>
    </citation>
    <scope>NUCLEOTIDE SEQUENCE</scope>
    <source>
        <strain evidence="1">PACS171b</strain>
    </source>
</reference>
<organism evidence="1">
    <name type="scientific">Pseudomonas aeruginosa</name>
    <dbReference type="NCBI Taxonomy" id="287"/>
    <lineage>
        <taxon>Bacteria</taxon>
        <taxon>Pseudomonadati</taxon>
        <taxon>Pseudomonadota</taxon>
        <taxon>Gammaproteobacteria</taxon>
        <taxon>Pseudomonadales</taxon>
        <taxon>Pseudomonadaceae</taxon>
        <taxon>Pseudomonas</taxon>
    </lineage>
</organism>
<sequence>MKSGSSLNPRLTSQCRLIEAASVKWSNRHQVARRNSCADQFAIAGTLAPVFDAVAARCLAQYSGACSTEVAGFVTCLVCVHVLPS</sequence>
<gene>
    <name evidence="1" type="ORF">PACL_0462</name>
</gene>
<accession>B3G2I8</accession>
<proteinExistence type="predicted"/>
<name>B3G2I8_PSEAI</name>
<evidence type="ECO:0000313" key="1">
    <source>
        <dbReference type="EMBL" id="ACD39250.1"/>
    </source>
</evidence>
<dbReference type="EMBL" id="EU595751">
    <property type="protein sequence ID" value="ACD39250.1"/>
    <property type="molecule type" value="Genomic_DNA"/>
</dbReference>
<dbReference type="AlphaFoldDB" id="B3G2I8"/>
<protein>
    <submittedName>
        <fullName evidence="1">Uncharacterized protein</fullName>
    </submittedName>
</protein>